<name>A0A5S5AMW3_9FIRM</name>
<keyword evidence="2" id="KW-1185">Reference proteome</keyword>
<evidence type="ECO:0000313" key="2">
    <source>
        <dbReference type="Proteomes" id="UP000322294"/>
    </source>
</evidence>
<comment type="caution">
    <text evidence="1">The sequence shown here is derived from an EMBL/GenBank/DDBJ whole genome shotgun (WGS) entry which is preliminary data.</text>
</comment>
<dbReference type="AlphaFoldDB" id="A0A5S5AMW3"/>
<dbReference type="RefSeq" id="WP_148867467.1">
    <property type="nucleotide sequence ID" value="NZ_VNHO01000019.1"/>
</dbReference>
<protein>
    <submittedName>
        <fullName evidence="1">Uncharacterized protein</fullName>
    </submittedName>
</protein>
<proteinExistence type="predicted"/>
<organism evidence="1 2">
    <name type="scientific">Thermosediminibacter litoriperuensis</name>
    <dbReference type="NCBI Taxonomy" id="291989"/>
    <lineage>
        <taxon>Bacteria</taxon>
        <taxon>Bacillati</taxon>
        <taxon>Bacillota</taxon>
        <taxon>Clostridia</taxon>
        <taxon>Thermosediminibacterales</taxon>
        <taxon>Thermosediminibacteraceae</taxon>
        <taxon>Thermosediminibacter</taxon>
    </lineage>
</organism>
<dbReference type="EMBL" id="VNHO01000019">
    <property type="protein sequence ID" value="TYP52399.1"/>
    <property type="molecule type" value="Genomic_DNA"/>
</dbReference>
<sequence length="208" mass="24664">MKINILGLKEYFEGIGISYLWGDAAMTLRRDLLNINFKFNYESVNLDNNKFSIYSDVTEVPANYLVIREFYDFLVKELEELEGKVEASTELAENESILTRINYFRNNFNFYHFYREHLESLVVALNESSMKKLIKILELMKEEYILIKEMGVDGDALNEALDWIEDSFFFLRRCVEKIASNQEMLNMKLRYNDFQEDFCVIDPYSYAA</sequence>
<accession>A0A5S5AMW3</accession>
<gene>
    <name evidence="1" type="ORF">LZ11_01743</name>
</gene>
<evidence type="ECO:0000313" key="1">
    <source>
        <dbReference type="EMBL" id="TYP52399.1"/>
    </source>
</evidence>
<dbReference type="Proteomes" id="UP000322294">
    <property type="component" value="Unassembled WGS sequence"/>
</dbReference>
<reference evidence="1 2" key="1">
    <citation type="submission" date="2019-07" db="EMBL/GenBank/DDBJ databases">
        <title>Genomic Encyclopedia of Type Strains, Phase I: the one thousand microbial genomes (KMG-I) project.</title>
        <authorList>
            <person name="Kyrpides N."/>
        </authorList>
    </citation>
    <scope>NUCLEOTIDE SEQUENCE [LARGE SCALE GENOMIC DNA]</scope>
    <source>
        <strain evidence="1 2">DSM 16647</strain>
    </source>
</reference>